<dbReference type="GO" id="GO:0003746">
    <property type="term" value="F:translation elongation factor activity"/>
    <property type="evidence" value="ECO:0007669"/>
    <property type="project" value="UniProtKB-KW"/>
</dbReference>
<gene>
    <name evidence="5" type="ORF">MNBD_ALPHA09-669</name>
</gene>
<dbReference type="PANTHER" id="PTHR11741">
    <property type="entry name" value="ELONGATION FACTOR TS"/>
    <property type="match status" value="1"/>
</dbReference>
<organism evidence="5">
    <name type="scientific">hydrothermal vent metagenome</name>
    <dbReference type="NCBI Taxonomy" id="652676"/>
    <lineage>
        <taxon>unclassified sequences</taxon>
        <taxon>metagenomes</taxon>
        <taxon>ecological metagenomes</taxon>
    </lineage>
</organism>
<protein>
    <submittedName>
        <fullName evidence="5">Translation elongation factor Ts</fullName>
    </submittedName>
</protein>
<sequence>MANITAQMVKSLRDSTGVGMMDCKAALTENDGNMEAAVDWLRAKGLSKAAKKSGRVAAEGLVGVAVSGTAGAVVEVNSETDFVARNEKFQTVVRQIAELALENGGDVEALRLTAYPGAGKSVAEYVTELVATIGENLSLRRASRLEVGEGVVTAYVHNAAGDGIGRIGVLVALESAGDKEKLAALGRQIAMHIAAASPQALTVDDLDADVVARERAIFVEQARGSGKPDNIVEKMVEGRLRKFYEEVVLLSQTFVVDGETKIAKVLEAAAADVGGPVAIGGFECFVIGEGVEKEETDFAAEVAAAAGG</sequence>
<dbReference type="PROSITE" id="PS01127">
    <property type="entry name" value="EF_TS_2"/>
    <property type="match status" value="1"/>
</dbReference>
<dbReference type="SUPFAM" id="SSF54713">
    <property type="entry name" value="Elongation factor Ts (EF-Ts), dimerisation domain"/>
    <property type="match status" value="2"/>
</dbReference>
<reference evidence="5" key="1">
    <citation type="submission" date="2018-06" db="EMBL/GenBank/DDBJ databases">
        <authorList>
            <person name="Zhirakovskaya E."/>
        </authorList>
    </citation>
    <scope>NUCLEOTIDE SEQUENCE</scope>
</reference>
<evidence type="ECO:0000313" key="5">
    <source>
        <dbReference type="EMBL" id="VAW13859.1"/>
    </source>
</evidence>
<feature type="domain" description="Translation elongation factor EFTs/EF1B dimerisation" evidence="4">
    <location>
        <begin position="71"/>
        <end position="289"/>
    </location>
</feature>
<dbReference type="InterPro" id="IPR018101">
    <property type="entry name" value="Transl_elong_Ts_CS"/>
</dbReference>
<dbReference type="Gene3D" id="3.30.479.20">
    <property type="entry name" value="Elongation factor Ts, dimerisation domain"/>
    <property type="match status" value="2"/>
</dbReference>
<dbReference type="SUPFAM" id="SSF46934">
    <property type="entry name" value="UBA-like"/>
    <property type="match status" value="1"/>
</dbReference>
<dbReference type="Gene3D" id="1.10.286.20">
    <property type="match status" value="1"/>
</dbReference>
<dbReference type="InterPro" id="IPR001816">
    <property type="entry name" value="Transl_elong_EFTs/EF1B"/>
</dbReference>
<keyword evidence="2 5" id="KW-0251">Elongation factor</keyword>
<comment type="similarity">
    <text evidence="1">Belongs to the EF-Ts family.</text>
</comment>
<evidence type="ECO:0000256" key="1">
    <source>
        <dbReference type="ARBA" id="ARBA00005532"/>
    </source>
</evidence>
<dbReference type="AlphaFoldDB" id="A0A3B0TNS8"/>
<dbReference type="NCBIfam" id="TIGR00116">
    <property type="entry name" value="tsf"/>
    <property type="match status" value="1"/>
</dbReference>
<keyword evidence="3" id="KW-0648">Protein biosynthesis</keyword>
<dbReference type="Gene3D" id="1.10.8.10">
    <property type="entry name" value="DNA helicase RuvA subunit, C-terminal domain"/>
    <property type="match status" value="1"/>
</dbReference>
<evidence type="ECO:0000256" key="3">
    <source>
        <dbReference type="ARBA" id="ARBA00022917"/>
    </source>
</evidence>
<dbReference type="FunFam" id="1.10.286.20:FF:000001">
    <property type="entry name" value="Elongation factor Ts"/>
    <property type="match status" value="1"/>
</dbReference>
<evidence type="ECO:0000259" key="4">
    <source>
        <dbReference type="Pfam" id="PF00889"/>
    </source>
</evidence>
<dbReference type="InterPro" id="IPR014039">
    <property type="entry name" value="Transl_elong_EFTs/EF1B_dimer"/>
</dbReference>
<dbReference type="FunFam" id="1.10.8.10:FF:000001">
    <property type="entry name" value="Elongation factor Ts"/>
    <property type="match status" value="1"/>
</dbReference>
<dbReference type="Pfam" id="PF00889">
    <property type="entry name" value="EF_TS"/>
    <property type="match status" value="1"/>
</dbReference>
<dbReference type="InterPro" id="IPR036402">
    <property type="entry name" value="EF-Ts_dimer_sf"/>
</dbReference>
<dbReference type="GO" id="GO:0005737">
    <property type="term" value="C:cytoplasm"/>
    <property type="evidence" value="ECO:0007669"/>
    <property type="project" value="UniProtKB-ARBA"/>
</dbReference>
<dbReference type="InterPro" id="IPR009060">
    <property type="entry name" value="UBA-like_sf"/>
</dbReference>
<name>A0A3B0TNS8_9ZZZZ</name>
<accession>A0A3B0TNS8</accession>
<dbReference type="EMBL" id="UOEM01000066">
    <property type="protein sequence ID" value="VAW13859.1"/>
    <property type="molecule type" value="Genomic_DNA"/>
</dbReference>
<dbReference type="HAMAP" id="MF_00050">
    <property type="entry name" value="EF_Ts"/>
    <property type="match status" value="1"/>
</dbReference>
<dbReference type="CDD" id="cd14275">
    <property type="entry name" value="UBA_EF-Ts"/>
    <property type="match status" value="1"/>
</dbReference>
<dbReference type="PANTHER" id="PTHR11741:SF0">
    <property type="entry name" value="ELONGATION FACTOR TS, MITOCHONDRIAL"/>
    <property type="match status" value="1"/>
</dbReference>
<evidence type="ECO:0000256" key="2">
    <source>
        <dbReference type="ARBA" id="ARBA00022768"/>
    </source>
</evidence>
<proteinExistence type="inferred from homology"/>